<protein>
    <submittedName>
        <fullName evidence="1">Uncharacterized protein</fullName>
    </submittedName>
</protein>
<dbReference type="EMBL" id="BT133567">
    <property type="protein sequence ID" value="AFK33362.1"/>
    <property type="molecule type" value="mRNA"/>
</dbReference>
<sequence length="86" mass="9549">MTHTLMSLSNISDAIEPSIIPIKQIHAVSDSSAGYFFKVNDCKIKNPAQLQQLDISITVPINQFCSDGWSVVAEAWWLMAPPPFMI</sequence>
<reference evidence="1" key="1">
    <citation type="submission" date="2012-05" db="EMBL/GenBank/DDBJ databases">
        <authorList>
            <person name="Krishnakumar V."/>
            <person name="Cheung F."/>
            <person name="Xiao Y."/>
            <person name="Chan A."/>
            <person name="Moskal W.A."/>
            <person name="Town C.D."/>
        </authorList>
    </citation>
    <scope>NUCLEOTIDE SEQUENCE</scope>
</reference>
<accession>I3RZC0</accession>
<proteinExistence type="evidence at transcript level"/>
<name>I3RZC0_MEDTR</name>
<organism evidence="1">
    <name type="scientific">Medicago truncatula</name>
    <name type="common">Barrel medic</name>
    <name type="synonym">Medicago tribuloides</name>
    <dbReference type="NCBI Taxonomy" id="3880"/>
    <lineage>
        <taxon>Eukaryota</taxon>
        <taxon>Viridiplantae</taxon>
        <taxon>Streptophyta</taxon>
        <taxon>Embryophyta</taxon>
        <taxon>Tracheophyta</taxon>
        <taxon>Spermatophyta</taxon>
        <taxon>Magnoliopsida</taxon>
        <taxon>eudicotyledons</taxon>
        <taxon>Gunneridae</taxon>
        <taxon>Pentapetalae</taxon>
        <taxon>rosids</taxon>
        <taxon>fabids</taxon>
        <taxon>Fabales</taxon>
        <taxon>Fabaceae</taxon>
        <taxon>Papilionoideae</taxon>
        <taxon>50 kb inversion clade</taxon>
        <taxon>NPAAA clade</taxon>
        <taxon>Hologalegina</taxon>
        <taxon>IRL clade</taxon>
        <taxon>Trifolieae</taxon>
        <taxon>Medicago</taxon>
    </lineage>
</organism>
<evidence type="ECO:0000313" key="1">
    <source>
        <dbReference type="EMBL" id="AFK33362.1"/>
    </source>
</evidence>
<dbReference type="AlphaFoldDB" id="I3RZC0"/>